<keyword evidence="2" id="KW-1185">Reference proteome</keyword>
<dbReference type="EMBL" id="OP548099">
    <property type="protein sequence ID" value="UYL65048.1"/>
    <property type="molecule type" value="Genomic_DNA"/>
</dbReference>
<sequence>MRREYARKKIRSIREMREFIIDAMIEHAERRGSAIVTQNNNMFYYEQGFLDALKTIRDLLSEEGLLMYRYVLEEKNERVEDKERDTF</sequence>
<accession>A0AA46YJC5</accession>
<evidence type="ECO:0000313" key="1">
    <source>
        <dbReference type="EMBL" id="UYL65048.1"/>
    </source>
</evidence>
<evidence type="ECO:0000313" key="2">
    <source>
        <dbReference type="Proteomes" id="UP001156239"/>
    </source>
</evidence>
<gene>
    <name evidence="1" type="ORF">OBKJMPBA_00016</name>
</gene>
<organism evidence="1 2">
    <name type="scientific">Methanophagales virus PBV304</name>
    <dbReference type="NCBI Taxonomy" id="3071309"/>
    <lineage>
        <taxon>Viruses</taxon>
        <taxon>Varidnaviria</taxon>
        <taxon>Abadenavirae</taxon>
        <taxon>Produgelaviricota</taxon>
        <taxon>Belvinaviricetes</taxon>
        <taxon>Coyopavirales</taxon>
        <taxon>Chaacviridae</taxon>
        <taxon>Homochaacvirus</taxon>
        <taxon>Homochaacvirus pescaderoense</taxon>
    </lineage>
</organism>
<reference evidence="1 2" key="1">
    <citation type="submission" date="2022-09" db="EMBL/GenBank/DDBJ databases">
        <title>Evolutionary Diversification of Methanotrophic Ca. Methanophagales (ANME-1) and Their Expansive Virome.</title>
        <authorList>
            <person name="Laso-Perez R."/>
            <person name="Wu F."/>
            <person name="Cremiere A."/>
            <person name="Speth D.R."/>
            <person name="Magyar J.S."/>
            <person name="Krupovic M."/>
            <person name="Orphan V."/>
        </authorList>
    </citation>
    <scope>NUCLEOTIDE SEQUENCE [LARGE SCALE GENOMIC DNA]</scope>
    <source>
        <strain evidence="1">PBV304</strain>
    </source>
</reference>
<name>A0AA46YJC5_9VIRU</name>
<protein>
    <submittedName>
        <fullName evidence="1">Uncharacterized protein</fullName>
    </submittedName>
</protein>
<proteinExistence type="predicted"/>
<dbReference type="Proteomes" id="UP001156239">
    <property type="component" value="Segment"/>
</dbReference>